<dbReference type="EMBL" id="MHLO01000019">
    <property type="protein sequence ID" value="OGZ12398.1"/>
    <property type="molecule type" value="Genomic_DNA"/>
</dbReference>
<dbReference type="SUPFAM" id="SSF49265">
    <property type="entry name" value="Fibronectin type III"/>
    <property type="match status" value="1"/>
</dbReference>
<dbReference type="PROSITE" id="PS50853">
    <property type="entry name" value="FN3"/>
    <property type="match status" value="1"/>
</dbReference>
<dbReference type="InterPro" id="IPR018247">
    <property type="entry name" value="EF_Hand_1_Ca_BS"/>
</dbReference>
<gene>
    <name evidence="3" type="ORF">A3C93_00505</name>
</gene>
<protein>
    <recommendedName>
        <fullName evidence="2">Fibronectin type-III domain-containing protein</fullName>
    </recommendedName>
</protein>
<evidence type="ECO:0000313" key="4">
    <source>
        <dbReference type="Proteomes" id="UP000178636"/>
    </source>
</evidence>
<reference evidence="3 4" key="1">
    <citation type="journal article" date="2016" name="Nat. Commun.">
        <title>Thousands of microbial genomes shed light on interconnected biogeochemical processes in an aquifer system.</title>
        <authorList>
            <person name="Anantharaman K."/>
            <person name="Brown C.T."/>
            <person name="Hug L.A."/>
            <person name="Sharon I."/>
            <person name="Castelle C.J."/>
            <person name="Probst A.J."/>
            <person name="Thomas B.C."/>
            <person name="Singh A."/>
            <person name="Wilkins M.J."/>
            <person name="Karaoz U."/>
            <person name="Brodie E.L."/>
            <person name="Williams K.H."/>
            <person name="Hubbard S.S."/>
            <person name="Banfield J.F."/>
        </authorList>
    </citation>
    <scope>NUCLEOTIDE SEQUENCE [LARGE SCALE GENOMIC DNA]</scope>
</reference>
<evidence type="ECO:0000256" key="1">
    <source>
        <dbReference type="SAM" id="SignalP"/>
    </source>
</evidence>
<dbReference type="InterPro" id="IPR036439">
    <property type="entry name" value="Dockerin_dom_sf"/>
</dbReference>
<dbReference type="Gene3D" id="1.10.1330.10">
    <property type="entry name" value="Dockerin domain"/>
    <property type="match status" value="1"/>
</dbReference>
<accession>A0A1G2DHV9</accession>
<dbReference type="SUPFAM" id="SSF63446">
    <property type="entry name" value="Type I dockerin domain"/>
    <property type="match status" value="1"/>
</dbReference>
<evidence type="ECO:0000259" key="2">
    <source>
        <dbReference type="PROSITE" id="PS50853"/>
    </source>
</evidence>
<dbReference type="CDD" id="cd14256">
    <property type="entry name" value="Dockerin_I"/>
    <property type="match status" value="1"/>
</dbReference>
<feature type="chain" id="PRO_5009582581" description="Fibronectin type-III domain-containing protein" evidence="1">
    <location>
        <begin position="29"/>
        <end position="293"/>
    </location>
</feature>
<dbReference type="InterPro" id="IPR003961">
    <property type="entry name" value="FN3_dom"/>
</dbReference>
<feature type="domain" description="Fibronectin type-III" evidence="2">
    <location>
        <begin position="87"/>
        <end position="186"/>
    </location>
</feature>
<comment type="caution">
    <text evidence="3">The sequence shown here is derived from an EMBL/GenBank/DDBJ whole genome shotgun (WGS) entry which is preliminary data.</text>
</comment>
<dbReference type="Proteomes" id="UP000178636">
    <property type="component" value="Unassembled WGS sequence"/>
</dbReference>
<name>A0A1G2DHV9_9BACT</name>
<proteinExistence type="predicted"/>
<keyword evidence="1" id="KW-0732">Signal</keyword>
<evidence type="ECO:0000313" key="3">
    <source>
        <dbReference type="EMBL" id="OGZ12398.1"/>
    </source>
</evidence>
<feature type="signal peptide" evidence="1">
    <location>
        <begin position="1"/>
        <end position="28"/>
    </location>
</feature>
<dbReference type="AlphaFoldDB" id="A0A1G2DHV9"/>
<dbReference type="Gene3D" id="2.60.40.10">
    <property type="entry name" value="Immunoglobulins"/>
    <property type="match status" value="1"/>
</dbReference>
<dbReference type="GO" id="GO:0000272">
    <property type="term" value="P:polysaccharide catabolic process"/>
    <property type="evidence" value="ECO:0007669"/>
    <property type="project" value="InterPro"/>
</dbReference>
<sequence length="293" mass="30732">MSKAHKLFAVPVFVLILSLFLAVATASATDYTSPSFMVKDPVLFPAAYSTSTGYILISTMAQISIGTSTATTGSVRELRSGFEYFPFVTRPVLSAVPGSASVSLSWSASVGILGWTVSGYSVGQSLTSGGPYTFTGVGLVTVSTAVGLVNGTTYYFVVAAQDAFGNFIATSTEVSATPVAGVTPPTPGGGGGGGGYVPPPVIPPIATTTPPVIIPPLPPVVVIPPITVPPSGICHTIADLNCDGYVDIIDFSIMYYWFERTNIPTRVDLRQDGRVDLADFSVMAAYWYERPRY</sequence>
<organism evidence="3 4">
    <name type="scientific">Candidatus Lloydbacteria bacterium RIFCSPHIGHO2_02_FULL_54_17</name>
    <dbReference type="NCBI Taxonomy" id="1798664"/>
    <lineage>
        <taxon>Bacteria</taxon>
        <taxon>Candidatus Lloydiibacteriota</taxon>
    </lineage>
</organism>
<dbReference type="PROSITE" id="PS00018">
    <property type="entry name" value="EF_HAND_1"/>
    <property type="match status" value="1"/>
</dbReference>
<dbReference type="InterPro" id="IPR013783">
    <property type="entry name" value="Ig-like_fold"/>
</dbReference>
<dbReference type="InterPro" id="IPR036116">
    <property type="entry name" value="FN3_sf"/>
</dbReference>
<dbReference type="STRING" id="1798664.A3C93_00505"/>